<feature type="signal peptide" evidence="1">
    <location>
        <begin position="1"/>
        <end position="23"/>
    </location>
</feature>
<sequence length="371" mass="41555">MRKLFFSLAITLAAFLPVTASMGAELAEDFNTGAVDLNHWCPCQINLAKTPVTFSADPEHPSNLVAHITVDENALGGNECKQDAPDFECGRPPEVVVLMDEGAVGETELQDLLGPSFMAVIKPRWEPTPDRPDPYCNEEILEKVKNGNEEKQCIQRQELRLAKQLAHDAAKAHLYSLRFRMPKEIGDRTNSIRWVTAQWKHEPVSDAYKKEFGDDWAASPFLAQRFDDGVLHVTVQDEHCRCMIASAPNVDGSTFDWNNGTPEYCQSTRPEDSKGKRCTPDLKVEYGTKPVLSSPAGNWVEMNYRVQAGRSGSAMIEISEGTRFIVRVTGKIGYEPPAGRTSKTKFKIGQYRDYMPFLDTIDVDWVRIAPQ</sequence>
<accession>A0A6G1WH90</accession>
<gene>
    <name evidence="2" type="ORF">GHJ91_07855</name>
</gene>
<evidence type="ECO:0000313" key="2">
    <source>
        <dbReference type="EMBL" id="MQW69089.1"/>
    </source>
</evidence>
<reference evidence="2" key="1">
    <citation type="journal article" date="2013" name="Genome Biol.">
        <title>Comparative genomics of the core and accessory genomes of 48 Sinorhizobium strains comprising five genospecies.</title>
        <authorList>
            <person name="Sugawara M."/>
            <person name="Epstein B."/>
            <person name="Badgley B.D."/>
            <person name="Unno T."/>
            <person name="Xu L."/>
            <person name="Reese J."/>
            <person name="Gyaneshwar P."/>
            <person name="Denny R."/>
            <person name="Mudge J."/>
            <person name="Bharti A.K."/>
            <person name="Farmer A.D."/>
            <person name="May G.D."/>
            <person name="Woodward J.E."/>
            <person name="Medigue C."/>
            <person name="Vallenet D."/>
            <person name="Lajus A."/>
            <person name="Rouy Z."/>
            <person name="Martinez-Vaz B."/>
            <person name="Tiffin P."/>
            <person name="Young N.D."/>
            <person name="Sadowsky M.J."/>
        </authorList>
    </citation>
    <scope>NUCLEOTIDE SEQUENCE</scope>
    <source>
        <strain evidence="2">M1</strain>
    </source>
</reference>
<dbReference type="EMBL" id="WISB01000047">
    <property type="protein sequence ID" value="MQW69089.1"/>
    <property type="molecule type" value="Genomic_DNA"/>
</dbReference>
<dbReference type="AlphaFoldDB" id="A0A6G1WH90"/>
<dbReference type="RefSeq" id="WP_127588079.1">
    <property type="nucleotide sequence ID" value="NZ_RPJX01000123.1"/>
</dbReference>
<organism evidence="2">
    <name type="scientific">Sinorhizobium medicae</name>
    <dbReference type="NCBI Taxonomy" id="110321"/>
    <lineage>
        <taxon>Bacteria</taxon>
        <taxon>Pseudomonadati</taxon>
        <taxon>Pseudomonadota</taxon>
        <taxon>Alphaproteobacteria</taxon>
        <taxon>Hyphomicrobiales</taxon>
        <taxon>Rhizobiaceae</taxon>
        <taxon>Sinorhizobium/Ensifer group</taxon>
        <taxon>Sinorhizobium</taxon>
    </lineage>
</organism>
<keyword evidence="1" id="KW-0732">Signal</keyword>
<evidence type="ECO:0000256" key="1">
    <source>
        <dbReference type="SAM" id="SignalP"/>
    </source>
</evidence>
<feature type="chain" id="PRO_5026258363" evidence="1">
    <location>
        <begin position="24"/>
        <end position="371"/>
    </location>
</feature>
<name>A0A6G1WH90_9HYPH</name>
<comment type="caution">
    <text evidence="2">The sequence shown here is derived from an EMBL/GenBank/DDBJ whole genome shotgun (WGS) entry which is preliminary data.</text>
</comment>
<proteinExistence type="predicted"/>
<protein>
    <submittedName>
        <fullName evidence="2">Uncharacterized protein</fullName>
    </submittedName>
</protein>